<dbReference type="SMART" id="SM00388">
    <property type="entry name" value="HisKA"/>
    <property type="match status" value="1"/>
</dbReference>
<name>A0A6M0SHV5_9CYAN</name>
<dbReference type="RefSeq" id="WP_163670703.1">
    <property type="nucleotide sequence ID" value="NZ_QZCE01000002.1"/>
</dbReference>
<reference evidence="8 9" key="1">
    <citation type="journal article" date="2020" name="Microb. Ecol.">
        <title>Ecogenomics of the Marine Benthic Filamentous Cyanobacterium Adonisia.</title>
        <authorList>
            <person name="Walter J.M."/>
            <person name="Coutinho F.H."/>
            <person name="Leomil L."/>
            <person name="Hargreaves P.I."/>
            <person name="Campeao M.E."/>
            <person name="Vieira V.V."/>
            <person name="Silva B.S."/>
            <person name="Fistarol G.O."/>
            <person name="Salomon P.S."/>
            <person name="Sawabe T."/>
            <person name="Mino S."/>
            <person name="Hosokawa M."/>
            <person name="Miyashita H."/>
            <person name="Maruyama F."/>
            <person name="van Verk M.C."/>
            <person name="Dutilh B.E."/>
            <person name="Thompson C.C."/>
            <person name="Thompson F.L."/>
        </authorList>
    </citation>
    <scope>NUCLEOTIDE SEQUENCE [LARGE SCALE GENOMIC DNA]</scope>
    <source>
        <strain evidence="8 9">CCMR0082</strain>
    </source>
</reference>
<dbReference type="PANTHER" id="PTHR43065">
    <property type="entry name" value="SENSOR HISTIDINE KINASE"/>
    <property type="match status" value="1"/>
</dbReference>
<gene>
    <name evidence="8" type="ORF">D0962_33145</name>
</gene>
<evidence type="ECO:0000259" key="7">
    <source>
        <dbReference type="PROSITE" id="PS50109"/>
    </source>
</evidence>
<evidence type="ECO:0000256" key="5">
    <source>
        <dbReference type="ARBA" id="ARBA00023012"/>
    </source>
</evidence>
<evidence type="ECO:0000313" key="8">
    <source>
        <dbReference type="EMBL" id="NEZ67551.1"/>
    </source>
</evidence>
<dbReference type="GO" id="GO:0000155">
    <property type="term" value="F:phosphorelay sensor kinase activity"/>
    <property type="evidence" value="ECO:0007669"/>
    <property type="project" value="InterPro"/>
</dbReference>
<comment type="caution">
    <text evidence="8">The sequence shown here is derived from an EMBL/GenBank/DDBJ whole genome shotgun (WGS) entry which is preliminary data.</text>
</comment>
<dbReference type="PROSITE" id="PS50109">
    <property type="entry name" value="HIS_KIN"/>
    <property type="match status" value="1"/>
</dbReference>
<organism evidence="8 9">
    <name type="scientific">Adonisia turfae CCMR0082</name>
    <dbReference type="NCBI Taxonomy" id="2304604"/>
    <lineage>
        <taxon>Bacteria</taxon>
        <taxon>Bacillati</taxon>
        <taxon>Cyanobacteriota</taxon>
        <taxon>Adonisia</taxon>
        <taxon>Adonisia turfae</taxon>
    </lineage>
</organism>
<dbReference type="SUPFAM" id="SSF47384">
    <property type="entry name" value="Homodimeric domain of signal transducing histidine kinase"/>
    <property type="match status" value="1"/>
</dbReference>
<dbReference type="Pfam" id="PF02518">
    <property type="entry name" value="HATPase_c"/>
    <property type="match status" value="1"/>
</dbReference>
<sequence>MPSFKRYSYFLTGTFLIVLLISLSFLGLQWHAVYTHEQIVIQNKFFENAVHLDGIVKSVTNQLHILQVTAEEDLKLSIKDPTTSPLRKQVIQTRDSRYKLFPQIGESRDTFGNIQGIGALSHQSNEFEREFNMTLRLMPIFRGIKENFQEVTWVYYISAQGFINLYPYSEEIEFDQAMLKMAFFAQGLPDHNPQRQTSWTDAYLDLAGQGMMVTANAPIYEQDRFRGTVAIDITLERLNQAIQNFDYAKGTLLISGANQQLLAYPGLKTTSASEIQTLDTVLPDALKAETNLILSSPNNHVQAIGSFLVIHRRIADTPWDLIFFIPKSAIYYAAVTNGLLASMIPLIGLGLCLWATSRILTDSFIQPACQLVDHIEHEKQAVSTDLPDTLPDIWVPWFKTISRAFRENRNLLGALEVQLDNLKKTQLQLVHSEKMSALGNLVAGVAHEINNPLGFVRGNVAELQLSLKDITAYIQLWERTFPSPGEELRTAREQLDIEFLLEDLPHMLASMNAGCDRIRNISNSLRLFARADHDQKLKANVHEGIDSTLLILKYRLQANQYRPEIQIIRDYAQLPDIMCFPGQLSQVFMNILANAIDMFDELAEETSFTELETTPQQITISTQLTPLRQVEIRIRDNGKGIPTDLWAKIFDRKFTTKTVGKGTGLGLAIAHQVVTEKHGGRLDVYSQLDQGTEFSILLPIETSDRSTDDQTDEPKQVSISTASTGH</sequence>
<dbReference type="AlphaFoldDB" id="A0A6M0SHV5"/>
<protein>
    <recommendedName>
        <fullName evidence="2">histidine kinase</fullName>
        <ecNumber evidence="2">2.7.13.3</ecNumber>
    </recommendedName>
</protein>
<dbReference type="InterPro" id="IPR004358">
    <property type="entry name" value="Sig_transdc_His_kin-like_C"/>
</dbReference>
<evidence type="ECO:0000256" key="1">
    <source>
        <dbReference type="ARBA" id="ARBA00000085"/>
    </source>
</evidence>
<dbReference type="Proteomes" id="UP000473574">
    <property type="component" value="Unassembled WGS sequence"/>
</dbReference>
<feature type="domain" description="Histidine kinase" evidence="7">
    <location>
        <begin position="444"/>
        <end position="702"/>
    </location>
</feature>
<evidence type="ECO:0000256" key="3">
    <source>
        <dbReference type="ARBA" id="ARBA00022553"/>
    </source>
</evidence>
<keyword evidence="3" id="KW-0597">Phosphoprotein</keyword>
<dbReference type="InterPro" id="IPR005467">
    <property type="entry name" value="His_kinase_dom"/>
</dbReference>
<keyword evidence="5" id="KW-0902">Two-component regulatory system</keyword>
<dbReference type="InterPro" id="IPR036097">
    <property type="entry name" value="HisK_dim/P_sf"/>
</dbReference>
<proteinExistence type="predicted"/>
<keyword evidence="4" id="KW-0418">Kinase</keyword>
<dbReference type="PANTHER" id="PTHR43065:SF50">
    <property type="entry name" value="HISTIDINE KINASE"/>
    <property type="match status" value="1"/>
</dbReference>
<dbReference type="SMART" id="SM00387">
    <property type="entry name" value="HATPase_c"/>
    <property type="match status" value="1"/>
</dbReference>
<evidence type="ECO:0000256" key="2">
    <source>
        <dbReference type="ARBA" id="ARBA00012438"/>
    </source>
</evidence>
<dbReference type="InterPro" id="IPR003661">
    <property type="entry name" value="HisK_dim/P_dom"/>
</dbReference>
<keyword evidence="4" id="KW-0808">Transferase</keyword>
<dbReference type="CDD" id="cd00082">
    <property type="entry name" value="HisKA"/>
    <property type="match status" value="1"/>
</dbReference>
<feature type="compositionally biased region" description="Basic and acidic residues" evidence="6">
    <location>
        <begin position="702"/>
        <end position="715"/>
    </location>
</feature>
<evidence type="ECO:0000256" key="4">
    <source>
        <dbReference type="ARBA" id="ARBA00022777"/>
    </source>
</evidence>
<accession>A0A6M0SHV5</accession>
<dbReference type="EC" id="2.7.13.3" evidence="2"/>
<dbReference type="Pfam" id="PF22673">
    <property type="entry name" value="MCP-like_PDC_1"/>
    <property type="match status" value="1"/>
</dbReference>
<dbReference type="Gene3D" id="3.30.565.10">
    <property type="entry name" value="Histidine kinase-like ATPase, C-terminal domain"/>
    <property type="match status" value="1"/>
</dbReference>
<feature type="region of interest" description="Disordered" evidence="6">
    <location>
        <begin position="702"/>
        <end position="726"/>
    </location>
</feature>
<evidence type="ECO:0000256" key="6">
    <source>
        <dbReference type="SAM" id="MobiDB-lite"/>
    </source>
</evidence>
<dbReference type="InterPro" id="IPR036890">
    <property type="entry name" value="HATPase_C_sf"/>
</dbReference>
<feature type="compositionally biased region" description="Polar residues" evidence="6">
    <location>
        <begin position="717"/>
        <end position="726"/>
    </location>
</feature>
<dbReference type="EMBL" id="QZCE01000002">
    <property type="protein sequence ID" value="NEZ67551.1"/>
    <property type="molecule type" value="Genomic_DNA"/>
</dbReference>
<dbReference type="PRINTS" id="PR00344">
    <property type="entry name" value="BCTRLSENSOR"/>
</dbReference>
<evidence type="ECO:0000313" key="9">
    <source>
        <dbReference type="Proteomes" id="UP000473574"/>
    </source>
</evidence>
<dbReference type="Gene3D" id="1.10.287.130">
    <property type="match status" value="1"/>
</dbReference>
<dbReference type="Gene3D" id="3.30.450.20">
    <property type="entry name" value="PAS domain"/>
    <property type="match status" value="1"/>
</dbReference>
<dbReference type="SUPFAM" id="SSF55874">
    <property type="entry name" value="ATPase domain of HSP90 chaperone/DNA topoisomerase II/histidine kinase"/>
    <property type="match status" value="1"/>
</dbReference>
<dbReference type="InterPro" id="IPR003594">
    <property type="entry name" value="HATPase_dom"/>
</dbReference>
<comment type="catalytic activity">
    <reaction evidence="1">
        <text>ATP + protein L-histidine = ADP + protein N-phospho-L-histidine.</text>
        <dbReference type="EC" id="2.7.13.3"/>
    </reaction>
</comment>